<dbReference type="EMBL" id="MU155188">
    <property type="protein sequence ID" value="KAF9480791.1"/>
    <property type="molecule type" value="Genomic_DNA"/>
</dbReference>
<reference evidence="1" key="1">
    <citation type="submission" date="2020-11" db="EMBL/GenBank/DDBJ databases">
        <authorList>
            <consortium name="DOE Joint Genome Institute"/>
            <person name="Ahrendt S."/>
            <person name="Riley R."/>
            <person name="Andreopoulos W."/>
            <person name="Labutti K."/>
            <person name="Pangilinan J."/>
            <person name="Ruiz-Duenas F.J."/>
            <person name="Barrasa J.M."/>
            <person name="Sanchez-Garcia M."/>
            <person name="Camarero S."/>
            <person name="Miyauchi S."/>
            <person name="Serrano A."/>
            <person name="Linde D."/>
            <person name="Babiker R."/>
            <person name="Drula E."/>
            <person name="Ayuso-Fernandez I."/>
            <person name="Pacheco R."/>
            <person name="Padilla G."/>
            <person name="Ferreira P."/>
            <person name="Barriuso J."/>
            <person name="Kellner H."/>
            <person name="Castanera R."/>
            <person name="Alfaro M."/>
            <person name="Ramirez L."/>
            <person name="Pisabarro A.G."/>
            <person name="Kuo A."/>
            <person name="Tritt A."/>
            <person name="Lipzen A."/>
            <person name="He G."/>
            <person name="Yan M."/>
            <person name="Ng V."/>
            <person name="Cullen D."/>
            <person name="Martin F."/>
            <person name="Rosso M.-N."/>
            <person name="Henrissat B."/>
            <person name="Hibbett D."/>
            <person name="Martinez A.T."/>
            <person name="Grigoriev I.V."/>
        </authorList>
    </citation>
    <scope>NUCLEOTIDE SEQUENCE</scope>
    <source>
        <strain evidence="1">CIRM-BRFM 674</strain>
    </source>
</reference>
<proteinExistence type="predicted"/>
<evidence type="ECO:0008006" key="3">
    <source>
        <dbReference type="Google" id="ProtNLM"/>
    </source>
</evidence>
<evidence type="ECO:0000313" key="1">
    <source>
        <dbReference type="EMBL" id="KAF9480791.1"/>
    </source>
</evidence>
<name>A0A9P5Z4N9_9AGAR</name>
<comment type="caution">
    <text evidence="1">The sequence shown here is derived from an EMBL/GenBank/DDBJ whole genome shotgun (WGS) entry which is preliminary data.</text>
</comment>
<dbReference type="OrthoDB" id="3267100at2759"/>
<accession>A0A9P5Z4N9</accession>
<dbReference type="AlphaFoldDB" id="A0A9P5Z4N9"/>
<protein>
    <recommendedName>
        <fullName evidence="3">HNH nuclease domain-containing protein</fullName>
    </recommendedName>
</protein>
<keyword evidence="2" id="KW-1185">Reference proteome</keyword>
<evidence type="ECO:0000313" key="2">
    <source>
        <dbReference type="Proteomes" id="UP000807469"/>
    </source>
</evidence>
<sequence length="406" mass="45326">MLSQPAPSPGHVCLILFERTDSHERTSALTEKTKTREGASSLLEAVPFFLEIPIAIACANCLYPRKYLQYLGWCVLGAEGTLVDGDGVDIPLKGELADQGIYRYIVPGGNSLGCAVDLEVIKERTQVSSESSTTRDDFCEKLLPRDGCCVWTGVRGAGMHIIPFRRGPKWLQLIIENRADSEDLQMVDINDIRNGILGQATLYINHFDKREAVILKTPNLILQTTDIPDRAVRPELLHEPRNRSFPQNSRYTMQWLVNQDYSTLCAFPNNNDATFIDQSLPKPADLLLHYNHGAAVAKHWGRNHEILTARAGIPRPLEPTLARREHDDSTSIDRQATNTLRLQEATAEHSGFGNDAALDIMDEDDMVLFLSANTEQARARFARKEQQRKSAIQEWSAAVIGSPPDT</sequence>
<gene>
    <name evidence="1" type="ORF">BDN70DRAFT_584162</name>
</gene>
<dbReference type="Proteomes" id="UP000807469">
    <property type="component" value="Unassembled WGS sequence"/>
</dbReference>
<organism evidence="1 2">
    <name type="scientific">Pholiota conissans</name>
    <dbReference type="NCBI Taxonomy" id="109636"/>
    <lineage>
        <taxon>Eukaryota</taxon>
        <taxon>Fungi</taxon>
        <taxon>Dikarya</taxon>
        <taxon>Basidiomycota</taxon>
        <taxon>Agaricomycotina</taxon>
        <taxon>Agaricomycetes</taxon>
        <taxon>Agaricomycetidae</taxon>
        <taxon>Agaricales</taxon>
        <taxon>Agaricineae</taxon>
        <taxon>Strophariaceae</taxon>
        <taxon>Pholiota</taxon>
    </lineage>
</organism>